<keyword evidence="5" id="KW-0934">Plastid</keyword>
<evidence type="ECO:0000313" key="10">
    <source>
        <dbReference type="Proteomes" id="UP001190700"/>
    </source>
</evidence>
<dbReference type="InterPro" id="IPR044525">
    <property type="entry name" value="DGDG1/2"/>
</dbReference>
<proteinExistence type="inferred from homology"/>
<evidence type="ECO:0000256" key="2">
    <source>
        <dbReference type="ARBA" id="ARBA00004370"/>
    </source>
</evidence>
<dbReference type="EMBL" id="LGRX02032297">
    <property type="protein sequence ID" value="KAK3244090.1"/>
    <property type="molecule type" value="Genomic_DNA"/>
</dbReference>
<keyword evidence="7" id="KW-0472">Membrane</keyword>
<dbReference type="GO" id="GO:0046481">
    <property type="term" value="F:digalactosyldiacylglycerol synthase activity"/>
    <property type="evidence" value="ECO:0007669"/>
    <property type="project" value="InterPro"/>
</dbReference>
<reference evidence="9 10" key="1">
    <citation type="journal article" date="2015" name="Genome Biol. Evol.">
        <title>Comparative Genomics of a Bacterivorous Green Alga Reveals Evolutionary Causalities and Consequences of Phago-Mixotrophic Mode of Nutrition.</title>
        <authorList>
            <person name="Burns J.A."/>
            <person name="Paasch A."/>
            <person name="Narechania A."/>
            <person name="Kim E."/>
        </authorList>
    </citation>
    <scope>NUCLEOTIDE SEQUENCE [LARGE SCALE GENOMIC DNA]</scope>
    <source>
        <strain evidence="9 10">PLY_AMNH</strain>
    </source>
</reference>
<comment type="caution">
    <text evidence="9">The sequence shown here is derived from an EMBL/GenBank/DDBJ whole genome shotgun (WGS) entry which is preliminary data.</text>
</comment>
<accession>A0AAE0EYU7</accession>
<evidence type="ECO:0000313" key="9">
    <source>
        <dbReference type="EMBL" id="KAK3244090.1"/>
    </source>
</evidence>
<evidence type="ECO:0000256" key="6">
    <source>
        <dbReference type="ARBA" id="ARBA00022679"/>
    </source>
</evidence>
<feature type="compositionally biased region" description="Basic and acidic residues" evidence="8">
    <location>
        <begin position="1"/>
        <end position="13"/>
    </location>
</feature>
<dbReference type="Proteomes" id="UP001190700">
    <property type="component" value="Unassembled WGS sequence"/>
</dbReference>
<name>A0AAE0EYU7_9CHLO</name>
<evidence type="ECO:0000256" key="5">
    <source>
        <dbReference type="ARBA" id="ARBA00022640"/>
    </source>
</evidence>
<dbReference type="PANTHER" id="PTHR46132">
    <property type="entry name" value="DIGALACTOSYLDIACYLGLYCEROL SYNTHASE 2, CHLOROPLASTIC"/>
    <property type="match status" value="1"/>
</dbReference>
<protein>
    <recommendedName>
        <fullName evidence="11">Digalactosyldiacylglycerol synthase</fullName>
    </recommendedName>
</protein>
<feature type="non-terminal residue" evidence="9">
    <location>
        <position position="263"/>
    </location>
</feature>
<dbReference type="AlphaFoldDB" id="A0AAE0EYU7"/>
<comment type="subcellular location">
    <subcellularLocation>
        <location evidence="2">Membrane</location>
    </subcellularLocation>
    <subcellularLocation>
        <location evidence="1">Plastid</location>
        <location evidence="1">Chloroplast</location>
    </subcellularLocation>
</comment>
<evidence type="ECO:0000256" key="7">
    <source>
        <dbReference type="ARBA" id="ARBA00023136"/>
    </source>
</evidence>
<keyword evidence="4" id="KW-0150">Chloroplast</keyword>
<evidence type="ECO:0000256" key="8">
    <source>
        <dbReference type="SAM" id="MobiDB-lite"/>
    </source>
</evidence>
<feature type="compositionally biased region" description="Basic and acidic residues" evidence="8">
    <location>
        <begin position="20"/>
        <end position="30"/>
    </location>
</feature>
<evidence type="ECO:0000256" key="4">
    <source>
        <dbReference type="ARBA" id="ARBA00022528"/>
    </source>
</evidence>
<evidence type="ECO:0000256" key="3">
    <source>
        <dbReference type="ARBA" id="ARBA00009481"/>
    </source>
</evidence>
<dbReference type="GO" id="GO:0019375">
    <property type="term" value="P:galactolipid biosynthetic process"/>
    <property type="evidence" value="ECO:0007669"/>
    <property type="project" value="TreeGrafter"/>
</dbReference>
<gene>
    <name evidence="9" type="ORF">CYMTET_46286</name>
</gene>
<keyword evidence="10" id="KW-1185">Reference proteome</keyword>
<comment type="similarity">
    <text evidence="3">Belongs to the glycosyltransferase group 1 family. Glycosyltransferase 4 subfamily.</text>
</comment>
<sequence>MDALHSHAIEEQRASAGDQDSDHAKGDTSKHGGFRALAGLAQDLQAKVAKVLHLQHATKSADEETSHESSGVSFRSVRETGRAFVIVTTASLPWMTGTAVNPLLRAAYLAGRPGPGERRVSLLVPWLPLGDQQAVFPGGRTFSSVEDQRAYVLNWVSQRVGYTPNFQLLFYPARYYKEMGSIFAVGDITEYVPEAEADVALLEEPEHLTWFHHGCRWTSKFHHVCWLVLVLRLTHLINCKCLIRGLRSFEVELSCRRVIAQLG</sequence>
<evidence type="ECO:0008006" key="11">
    <source>
        <dbReference type="Google" id="ProtNLM"/>
    </source>
</evidence>
<organism evidence="9 10">
    <name type="scientific">Cymbomonas tetramitiformis</name>
    <dbReference type="NCBI Taxonomy" id="36881"/>
    <lineage>
        <taxon>Eukaryota</taxon>
        <taxon>Viridiplantae</taxon>
        <taxon>Chlorophyta</taxon>
        <taxon>Pyramimonadophyceae</taxon>
        <taxon>Pyramimonadales</taxon>
        <taxon>Pyramimonadaceae</taxon>
        <taxon>Cymbomonas</taxon>
    </lineage>
</organism>
<evidence type="ECO:0000256" key="1">
    <source>
        <dbReference type="ARBA" id="ARBA00004229"/>
    </source>
</evidence>
<keyword evidence="6" id="KW-0808">Transferase</keyword>
<dbReference type="GO" id="GO:0009707">
    <property type="term" value="C:chloroplast outer membrane"/>
    <property type="evidence" value="ECO:0007669"/>
    <property type="project" value="TreeGrafter"/>
</dbReference>
<feature type="region of interest" description="Disordered" evidence="8">
    <location>
        <begin position="1"/>
        <end position="31"/>
    </location>
</feature>
<dbReference type="PANTHER" id="PTHR46132:SF1">
    <property type="entry name" value="DIGALACTOSYLDIACYLGLYCEROL SYNTHASE 2, CHLOROPLASTIC"/>
    <property type="match status" value="1"/>
</dbReference>